<dbReference type="Pfam" id="PF04972">
    <property type="entry name" value="BON"/>
    <property type="match status" value="2"/>
</dbReference>
<dbReference type="PANTHER" id="PTHR34606:SF4">
    <property type="entry name" value="OUTER MEMBRANE LIPOPROTEIN DOLP"/>
    <property type="match status" value="1"/>
</dbReference>
<keyword evidence="1 2" id="KW-0732">Signal</keyword>
<dbReference type="NCBIfam" id="NF008247">
    <property type="entry name" value="PRK11023.1"/>
    <property type="match status" value="1"/>
</dbReference>
<comment type="caution">
    <text evidence="5">The sequence shown here is derived from an EMBL/GenBank/DDBJ whole genome shotgun (WGS) entry which is preliminary data.</text>
</comment>
<evidence type="ECO:0000313" key="5">
    <source>
        <dbReference type="EMBL" id="MDG2948924.1"/>
    </source>
</evidence>
<feature type="chain" id="PRO_5043487791" evidence="2">
    <location>
        <begin position="25"/>
        <end position="195"/>
    </location>
</feature>
<reference evidence="5 7" key="1">
    <citation type="submission" date="2023-03" db="EMBL/GenBank/DDBJ databases">
        <title>Classification of Bisgaard taxon 6 and taxon 10 as Exercitatus varius gen. nov., spec. nov.</title>
        <authorList>
            <person name="Christensen H."/>
        </authorList>
    </citation>
    <scope>NUCLEOTIDE SEQUENCE</scope>
    <source>
        <strain evidence="4 7">23350_01</strain>
        <strain evidence="5">86116</strain>
    </source>
</reference>
<dbReference type="InterPro" id="IPR051686">
    <property type="entry name" value="Lipoprotein_DolP"/>
</dbReference>
<dbReference type="EMBL" id="JARQTX010000006">
    <property type="protein sequence ID" value="MDG2946183.1"/>
    <property type="molecule type" value="Genomic_DNA"/>
</dbReference>
<accession>A0AAW6Q5M8</accession>
<dbReference type="InterPro" id="IPR014004">
    <property type="entry name" value="Transpt-assoc_nodulatn_dom_bac"/>
</dbReference>
<dbReference type="AlphaFoldDB" id="A0AAW6Q5M8"/>
<dbReference type="GeneID" id="93226049"/>
<dbReference type="PROSITE" id="PS50914">
    <property type="entry name" value="BON"/>
    <property type="match status" value="2"/>
</dbReference>
<dbReference type="PANTHER" id="PTHR34606">
    <property type="entry name" value="BON DOMAIN-CONTAINING PROTEIN"/>
    <property type="match status" value="1"/>
</dbReference>
<dbReference type="Proteomes" id="UP001214976">
    <property type="component" value="Unassembled WGS sequence"/>
</dbReference>
<keyword evidence="7" id="KW-1185">Reference proteome</keyword>
<dbReference type="InterPro" id="IPR007055">
    <property type="entry name" value="BON_dom"/>
</dbReference>
<feature type="signal peptide" evidence="2">
    <location>
        <begin position="1"/>
        <end position="24"/>
    </location>
</feature>
<dbReference type="RefSeq" id="WP_202937712.1">
    <property type="nucleotide sequence ID" value="NZ_JARQTO010000001.1"/>
</dbReference>
<organism evidence="5 6">
    <name type="scientific">Exercitatus varius</name>
    <dbReference type="NCBI Taxonomy" id="67857"/>
    <lineage>
        <taxon>Bacteria</taxon>
        <taxon>Pseudomonadati</taxon>
        <taxon>Pseudomonadota</taxon>
        <taxon>Gammaproteobacteria</taxon>
        <taxon>Pasteurellales</taxon>
        <taxon>Pasteurellaceae</taxon>
        <taxon>Exercitatus</taxon>
    </lineage>
</organism>
<dbReference type="PROSITE" id="PS51257">
    <property type="entry name" value="PROKAR_LIPOPROTEIN"/>
    <property type="match status" value="1"/>
</dbReference>
<evidence type="ECO:0000313" key="7">
    <source>
        <dbReference type="Proteomes" id="UP001216057"/>
    </source>
</evidence>
<evidence type="ECO:0000313" key="4">
    <source>
        <dbReference type="EMBL" id="MDG2946183.1"/>
    </source>
</evidence>
<dbReference type="Proteomes" id="UP001216057">
    <property type="component" value="Unassembled WGS sequence"/>
</dbReference>
<evidence type="ECO:0000259" key="3">
    <source>
        <dbReference type="PROSITE" id="PS50914"/>
    </source>
</evidence>
<protein>
    <submittedName>
        <fullName evidence="5">Division/outer membrane stress-associated lipid-binding lipoprotein</fullName>
    </submittedName>
</protein>
<keyword evidence="5" id="KW-0449">Lipoprotein</keyword>
<evidence type="ECO:0000256" key="1">
    <source>
        <dbReference type="ARBA" id="ARBA00022729"/>
    </source>
</evidence>
<dbReference type="Gene3D" id="3.40.1520.20">
    <property type="match status" value="1"/>
</dbReference>
<proteinExistence type="predicted"/>
<sequence>MTMKQLKKFAFIGLSALMLQGCTAALLGGAAVGTKVATDPRSTGTQIDDETLEFKVYDAITKDEQIKAEGRVVVVSYSNRLLLIGQVPTDIAKETATNLAKGVEGVNAETIFNEMSVGPVIDLTQRSKDSWITSQVKSKMLVDSAVKTTDVKVITENNQVFLMGNVTQQQGNTAAEIARNISGVTRVVKVFKYLD</sequence>
<dbReference type="SMART" id="SM00749">
    <property type="entry name" value="BON"/>
    <property type="match status" value="2"/>
</dbReference>
<name>A0AAW6Q5M8_9PAST</name>
<gene>
    <name evidence="5" type="primary">dolP</name>
    <name evidence="5" type="ORF">P7M15_00060</name>
    <name evidence="4" type="ORF">P7M32_07040</name>
</gene>
<feature type="domain" description="BON" evidence="3">
    <location>
        <begin position="128"/>
        <end position="195"/>
    </location>
</feature>
<dbReference type="EMBL" id="JARQTW010000001">
    <property type="protein sequence ID" value="MDG2948924.1"/>
    <property type="molecule type" value="Genomic_DNA"/>
</dbReference>
<feature type="domain" description="BON" evidence="3">
    <location>
        <begin position="48"/>
        <end position="119"/>
    </location>
</feature>
<evidence type="ECO:0000313" key="6">
    <source>
        <dbReference type="Proteomes" id="UP001214976"/>
    </source>
</evidence>
<evidence type="ECO:0000256" key="2">
    <source>
        <dbReference type="SAM" id="SignalP"/>
    </source>
</evidence>